<protein>
    <submittedName>
        <fullName evidence="2">Methionyl-tRNA formyltransferase</fullName>
    </submittedName>
</protein>
<feature type="domain" description="Formyl transferase N-terminal" evidence="1">
    <location>
        <begin position="80"/>
        <end position="185"/>
    </location>
</feature>
<sequence length="240" mass="26708">MSAQRLVLLCGRTVRSSVYVQALANLNIIPDAILVYGDGGGKVQSTRQVQGVMVDDLFTPDPCWELEDCLDELGWPYQVCSAHSLSDPALLVMLESLSPELVVYSGYAGQLVPAELLRCYSVLHVHSGWLPEYRGSTTLYYQIIEQGGCAASALLLDERIDTGPILARKHYPLPPAGTDVDYLYDNMIRADLLVTVLAQWRSGLPWDRMSQQMDSPPYFIIHPLLKHMALLAIDKQERSS</sequence>
<dbReference type="InterPro" id="IPR036477">
    <property type="entry name" value="Formyl_transf_N_sf"/>
</dbReference>
<organism evidence="2 3">
    <name type="scientific">Aeromonas schubertii</name>
    <dbReference type="NCBI Taxonomy" id="652"/>
    <lineage>
        <taxon>Bacteria</taxon>
        <taxon>Pseudomonadati</taxon>
        <taxon>Pseudomonadota</taxon>
        <taxon>Gammaproteobacteria</taxon>
        <taxon>Aeromonadales</taxon>
        <taxon>Aeromonadaceae</taxon>
        <taxon>Aeromonas</taxon>
    </lineage>
</organism>
<gene>
    <name evidence="2" type="ORF">LA374_17745</name>
</gene>
<evidence type="ECO:0000313" key="3">
    <source>
        <dbReference type="Proteomes" id="UP000774958"/>
    </source>
</evidence>
<reference evidence="2 3" key="1">
    <citation type="submission" date="2021-09" db="EMBL/GenBank/DDBJ databases">
        <title>Aeromonas schubertii isolated from Asian sea bass.</title>
        <authorList>
            <person name="Pinpimai K."/>
        </authorList>
    </citation>
    <scope>NUCLEOTIDE SEQUENCE [LARGE SCALE GENOMIC DNA]</scope>
    <source>
        <strain evidence="2 3">CHULA2021a</strain>
    </source>
</reference>
<dbReference type="InterPro" id="IPR002376">
    <property type="entry name" value="Formyl_transf_N"/>
</dbReference>
<comment type="caution">
    <text evidence="2">The sequence shown here is derived from an EMBL/GenBank/DDBJ whole genome shotgun (WGS) entry which is preliminary data.</text>
</comment>
<dbReference type="Proteomes" id="UP000774958">
    <property type="component" value="Unassembled WGS sequence"/>
</dbReference>
<evidence type="ECO:0000313" key="2">
    <source>
        <dbReference type="EMBL" id="MBZ6068036.1"/>
    </source>
</evidence>
<keyword evidence="3" id="KW-1185">Reference proteome</keyword>
<dbReference type="RefSeq" id="WP_224163570.1">
    <property type="nucleotide sequence ID" value="NZ_JAIRBT010000032.1"/>
</dbReference>
<proteinExistence type="predicted"/>
<accession>A0ABS7VF85</accession>
<dbReference type="SUPFAM" id="SSF53328">
    <property type="entry name" value="Formyltransferase"/>
    <property type="match status" value="1"/>
</dbReference>
<dbReference type="EMBL" id="JAIRBT010000032">
    <property type="protein sequence ID" value="MBZ6068036.1"/>
    <property type="molecule type" value="Genomic_DNA"/>
</dbReference>
<name>A0ABS7VF85_9GAMM</name>
<dbReference type="Gene3D" id="3.40.50.170">
    <property type="entry name" value="Formyl transferase, N-terminal domain"/>
    <property type="match status" value="1"/>
</dbReference>
<dbReference type="Pfam" id="PF00551">
    <property type="entry name" value="Formyl_trans_N"/>
    <property type="match status" value="1"/>
</dbReference>
<evidence type="ECO:0000259" key="1">
    <source>
        <dbReference type="Pfam" id="PF00551"/>
    </source>
</evidence>